<dbReference type="GO" id="GO:0009055">
    <property type="term" value="F:electron transfer activity"/>
    <property type="evidence" value="ECO:0007669"/>
    <property type="project" value="InterPro"/>
</dbReference>
<feature type="chain" id="PRO_5041978152" description="Phytocyanin domain-containing protein" evidence="4">
    <location>
        <begin position="20"/>
        <end position="140"/>
    </location>
</feature>
<dbReference type="CDD" id="cd04216">
    <property type="entry name" value="Phytocyanin"/>
    <property type="match status" value="1"/>
</dbReference>
<evidence type="ECO:0000313" key="6">
    <source>
        <dbReference type="EMBL" id="KAK1632953.1"/>
    </source>
</evidence>
<dbReference type="GO" id="GO:0046872">
    <property type="term" value="F:metal ion binding"/>
    <property type="evidence" value="ECO:0007669"/>
    <property type="project" value="UniProtKB-KW"/>
</dbReference>
<dbReference type="InterPro" id="IPR003245">
    <property type="entry name" value="Phytocyanin_dom"/>
</dbReference>
<keyword evidence="7" id="KW-1185">Reference proteome</keyword>
<dbReference type="SUPFAM" id="SSF49503">
    <property type="entry name" value="Cupredoxins"/>
    <property type="match status" value="1"/>
</dbReference>
<dbReference type="PROSITE" id="PS51485">
    <property type="entry name" value="PHYTOCYANIN"/>
    <property type="match status" value="1"/>
</dbReference>
<evidence type="ECO:0000259" key="5">
    <source>
        <dbReference type="PROSITE" id="PS51485"/>
    </source>
</evidence>
<keyword evidence="1" id="KW-0479">Metal-binding</keyword>
<evidence type="ECO:0000256" key="3">
    <source>
        <dbReference type="ARBA" id="ARBA00023180"/>
    </source>
</evidence>
<keyword evidence="4" id="KW-0732">Signal</keyword>
<reference evidence="6" key="1">
    <citation type="submission" date="2023-07" db="EMBL/GenBank/DDBJ databases">
        <title>A chromosome-level genome assembly of Lolium multiflorum.</title>
        <authorList>
            <person name="Chen Y."/>
            <person name="Copetti D."/>
            <person name="Kolliker R."/>
            <person name="Studer B."/>
        </authorList>
    </citation>
    <scope>NUCLEOTIDE SEQUENCE</scope>
    <source>
        <strain evidence="6">02402/16</strain>
        <tissue evidence="6">Leaf</tissue>
    </source>
</reference>
<dbReference type="InterPro" id="IPR039391">
    <property type="entry name" value="Phytocyanin-like"/>
</dbReference>
<accession>A0AAD8RWD7</accession>
<evidence type="ECO:0000313" key="7">
    <source>
        <dbReference type="Proteomes" id="UP001231189"/>
    </source>
</evidence>
<dbReference type="InterPro" id="IPR028871">
    <property type="entry name" value="BlueCu_1_BS"/>
</dbReference>
<dbReference type="Proteomes" id="UP001231189">
    <property type="component" value="Unassembled WGS sequence"/>
</dbReference>
<evidence type="ECO:0000256" key="4">
    <source>
        <dbReference type="SAM" id="SignalP"/>
    </source>
</evidence>
<dbReference type="GO" id="GO:0005886">
    <property type="term" value="C:plasma membrane"/>
    <property type="evidence" value="ECO:0007669"/>
    <property type="project" value="TreeGrafter"/>
</dbReference>
<name>A0AAD8RWD7_LOLMU</name>
<dbReference type="EMBL" id="JAUUTY010000005">
    <property type="protein sequence ID" value="KAK1632953.1"/>
    <property type="molecule type" value="Genomic_DNA"/>
</dbReference>
<dbReference type="InterPro" id="IPR008972">
    <property type="entry name" value="Cupredoxin"/>
</dbReference>
<dbReference type="PANTHER" id="PTHR33021:SF179">
    <property type="entry name" value="OS09G0541100 PROTEIN"/>
    <property type="match status" value="1"/>
</dbReference>
<keyword evidence="2" id="KW-0186">Copper</keyword>
<dbReference type="PROSITE" id="PS00196">
    <property type="entry name" value="COPPER_BLUE"/>
    <property type="match status" value="1"/>
</dbReference>
<keyword evidence="3" id="KW-0325">Glycoprotein</keyword>
<dbReference type="Pfam" id="PF02298">
    <property type="entry name" value="Cu_bind_like"/>
    <property type="match status" value="1"/>
</dbReference>
<dbReference type="AlphaFoldDB" id="A0AAD8RWD7"/>
<sequence length="140" mass="14993">MAATAILLLLLAAVSPCDGGATKYTVGESDGWTIGPNYDTWSQQYNFTAGDTLAFNYVPVLHDVYQVIQDAFRTCQPAVGQTVRMWASGSDVVDLAAPGDYYFLCNAPGHCFGGMKFSVSVAVSVATPPLTEFAQGRMHQ</sequence>
<evidence type="ECO:0000256" key="1">
    <source>
        <dbReference type="ARBA" id="ARBA00022723"/>
    </source>
</evidence>
<feature type="signal peptide" evidence="4">
    <location>
        <begin position="1"/>
        <end position="19"/>
    </location>
</feature>
<feature type="domain" description="Phytocyanin" evidence="5">
    <location>
        <begin position="22"/>
        <end position="123"/>
    </location>
</feature>
<dbReference type="FunFam" id="2.60.40.420:FF:000003">
    <property type="entry name" value="Blue copper"/>
    <property type="match status" value="1"/>
</dbReference>
<dbReference type="PROSITE" id="PS00079">
    <property type="entry name" value="MULTICOPPER_OXIDASE1"/>
    <property type="match status" value="1"/>
</dbReference>
<organism evidence="6 7">
    <name type="scientific">Lolium multiflorum</name>
    <name type="common">Italian ryegrass</name>
    <name type="synonym">Lolium perenne subsp. multiflorum</name>
    <dbReference type="NCBI Taxonomy" id="4521"/>
    <lineage>
        <taxon>Eukaryota</taxon>
        <taxon>Viridiplantae</taxon>
        <taxon>Streptophyta</taxon>
        <taxon>Embryophyta</taxon>
        <taxon>Tracheophyta</taxon>
        <taxon>Spermatophyta</taxon>
        <taxon>Magnoliopsida</taxon>
        <taxon>Liliopsida</taxon>
        <taxon>Poales</taxon>
        <taxon>Poaceae</taxon>
        <taxon>BOP clade</taxon>
        <taxon>Pooideae</taxon>
        <taxon>Poodae</taxon>
        <taxon>Poeae</taxon>
        <taxon>Poeae Chloroplast Group 2 (Poeae type)</taxon>
        <taxon>Loliodinae</taxon>
        <taxon>Loliinae</taxon>
        <taxon>Lolium</taxon>
    </lineage>
</organism>
<proteinExistence type="predicted"/>
<dbReference type="Gene3D" id="2.60.40.420">
    <property type="entry name" value="Cupredoxins - blue copper proteins"/>
    <property type="match status" value="1"/>
</dbReference>
<protein>
    <recommendedName>
        <fullName evidence="5">Phytocyanin domain-containing protein</fullName>
    </recommendedName>
</protein>
<dbReference type="InterPro" id="IPR033138">
    <property type="entry name" value="Cu_oxidase_CS"/>
</dbReference>
<evidence type="ECO:0000256" key="2">
    <source>
        <dbReference type="ARBA" id="ARBA00023008"/>
    </source>
</evidence>
<dbReference type="PANTHER" id="PTHR33021">
    <property type="entry name" value="BLUE COPPER PROTEIN"/>
    <property type="match status" value="1"/>
</dbReference>
<gene>
    <name evidence="6" type="ORF">QYE76_007268</name>
</gene>
<comment type="caution">
    <text evidence="6">The sequence shown here is derived from an EMBL/GenBank/DDBJ whole genome shotgun (WGS) entry which is preliminary data.</text>
</comment>